<dbReference type="Proteomes" id="UP000279236">
    <property type="component" value="Unassembled WGS sequence"/>
</dbReference>
<feature type="transmembrane region" description="Helical" evidence="16">
    <location>
        <begin position="195"/>
        <end position="216"/>
    </location>
</feature>
<keyword evidence="4" id="KW-0507">mRNA processing</keyword>
<dbReference type="GO" id="GO:0008380">
    <property type="term" value="P:RNA splicing"/>
    <property type="evidence" value="ECO:0007669"/>
    <property type="project" value="UniProtKB-KW"/>
</dbReference>
<keyword evidence="10 16" id="KW-0472">Membrane</keyword>
<keyword evidence="8 14" id="KW-0694">RNA-binding</keyword>
<dbReference type="SMART" id="SM00360">
    <property type="entry name" value="RRM"/>
    <property type="match status" value="2"/>
</dbReference>
<dbReference type="PANTHER" id="PTHR48030">
    <property type="entry name" value="SPLICING FACTOR 3B SUBUNIT 4"/>
    <property type="match status" value="1"/>
</dbReference>
<comment type="subcellular location">
    <subcellularLocation>
        <location evidence="2">Membrane</location>
        <topology evidence="2">Multi-pass membrane protein</topology>
    </subcellularLocation>
    <subcellularLocation>
        <location evidence="1">Nucleus</location>
    </subcellularLocation>
</comment>
<keyword evidence="19" id="KW-1185">Reference proteome</keyword>
<dbReference type="GO" id="GO:0006397">
    <property type="term" value="P:mRNA processing"/>
    <property type="evidence" value="ECO:0007669"/>
    <property type="project" value="UniProtKB-KW"/>
</dbReference>
<dbReference type="AlphaFoldDB" id="A0A427XXN4"/>
<evidence type="ECO:0000256" key="2">
    <source>
        <dbReference type="ARBA" id="ARBA00004141"/>
    </source>
</evidence>
<feature type="region of interest" description="Disordered" evidence="15">
    <location>
        <begin position="590"/>
        <end position="626"/>
    </location>
</feature>
<evidence type="ECO:0000256" key="6">
    <source>
        <dbReference type="ARBA" id="ARBA00022728"/>
    </source>
</evidence>
<dbReference type="EMBL" id="RSCE01000004">
    <property type="protein sequence ID" value="RSH83557.1"/>
    <property type="molecule type" value="Genomic_DNA"/>
</dbReference>
<feature type="domain" description="RRM" evidence="17">
    <location>
        <begin position="405"/>
        <end position="484"/>
    </location>
</feature>
<dbReference type="Pfam" id="PF00076">
    <property type="entry name" value="RRM_1"/>
    <property type="match status" value="2"/>
</dbReference>
<dbReference type="Gene3D" id="3.30.70.330">
    <property type="match status" value="2"/>
</dbReference>
<accession>A0A427XXN4</accession>
<dbReference type="GO" id="GO:0016020">
    <property type="term" value="C:membrane"/>
    <property type="evidence" value="ECO:0007669"/>
    <property type="project" value="UniProtKB-SubCell"/>
</dbReference>
<evidence type="ECO:0000256" key="3">
    <source>
        <dbReference type="ARBA" id="ARBA00008363"/>
    </source>
</evidence>
<evidence type="ECO:0000256" key="14">
    <source>
        <dbReference type="PROSITE-ProRule" id="PRU00176"/>
    </source>
</evidence>
<name>A0A427XXN4_9TREE</name>
<evidence type="ECO:0000256" key="11">
    <source>
        <dbReference type="ARBA" id="ARBA00023187"/>
    </source>
</evidence>
<keyword evidence="9 16" id="KW-1133">Transmembrane helix</keyword>
<comment type="caution">
    <text evidence="18">The sequence shown here is derived from an EMBL/GenBank/DDBJ whole genome shotgun (WGS) entry which is preliminary data.</text>
</comment>
<dbReference type="PANTHER" id="PTHR48030:SF3">
    <property type="entry name" value="SPLICING FACTOR 3B SUBUNIT 4"/>
    <property type="match status" value="1"/>
</dbReference>
<keyword evidence="12" id="KW-0539">Nucleus</keyword>
<dbReference type="CDD" id="cd12334">
    <property type="entry name" value="RRM1_SF3B4"/>
    <property type="match status" value="1"/>
</dbReference>
<evidence type="ECO:0000256" key="16">
    <source>
        <dbReference type="SAM" id="Phobius"/>
    </source>
</evidence>
<evidence type="ECO:0000313" key="18">
    <source>
        <dbReference type="EMBL" id="RSH83557.1"/>
    </source>
</evidence>
<dbReference type="GeneID" id="39591788"/>
<dbReference type="GO" id="GO:0003723">
    <property type="term" value="F:RNA binding"/>
    <property type="evidence" value="ECO:0007669"/>
    <property type="project" value="UniProtKB-UniRule"/>
</dbReference>
<evidence type="ECO:0000256" key="15">
    <source>
        <dbReference type="SAM" id="MobiDB-lite"/>
    </source>
</evidence>
<dbReference type="InterPro" id="IPR034158">
    <property type="entry name" value="SF3B4_RRM1"/>
</dbReference>
<dbReference type="FunFam" id="3.30.70.330:FF:000059">
    <property type="entry name" value="splicing factor 3B subunit 4"/>
    <property type="match status" value="1"/>
</dbReference>
<feature type="domain" description="RRM" evidence="17">
    <location>
        <begin position="318"/>
        <end position="396"/>
    </location>
</feature>
<dbReference type="PROSITE" id="PS50102">
    <property type="entry name" value="RRM"/>
    <property type="match status" value="2"/>
</dbReference>
<feature type="transmembrane region" description="Helical" evidence="16">
    <location>
        <begin position="109"/>
        <end position="134"/>
    </location>
</feature>
<evidence type="ECO:0000256" key="9">
    <source>
        <dbReference type="ARBA" id="ARBA00022989"/>
    </source>
</evidence>
<evidence type="ECO:0000256" key="5">
    <source>
        <dbReference type="ARBA" id="ARBA00022692"/>
    </source>
</evidence>
<feature type="transmembrane region" description="Helical" evidence="16">
    <location>
        <begin position="65"/>
        <end position="88"/>
    </location>
</feature>
<dbReference type="InterPro" id="IPR035979">
    <property type="entry name" value="RBD_domain_sf"/>
</dbReference>
<evidence type="ECO:0000256" key="12">
    <source>
        <dbReference type="ARBA" id="ARBA00023242"/>
    </source>
</evidence>
<feature type="compositionally biased region" description="Low complexity" evidence="15">
    <location>
        <begin position="597"/>
        <end position="609"/>
    </location>
</feature>
<dbReference type="OrthoDB" id="10259687at2759"/>
<dbReference type="GO" id="GO:0005686">
    <property type="term" value="C:U2 snRNP"/>
    <property type="evidence" value="ECO:0007669"/>
    <property type="project" value="TreeGrafter"/>
</dbReference>
<keyword evidence="5 16" id="KW-0812">Transmembrane</keyword>
<dbReference type="STRING" id="105984.A0A427XXN4"/>
<protein>
    <recommendedName>
        <fullName evidence="13">Splicing factor 3B subunit 4</fullName>
    </recommendedName>
</protein>
<reference evidence="18 19" key="1">
    <citation type="submission" date="2018-11" db="EMBL/GenBank/DDBJ databases">
        <title>Genome sequence of Apiotrichum porosum DSM 27194.</title>
        <authorList>
            <person name="Aliyu H."/>
            <person name="Gorte O."/>
            <person name="Ochsenreither K."/>
        </authorList>
    </citation>
    <scope>NUCLEOTIDE SEQUENCE [LARGE SCALE GENOMIC DNA]</scope>
    <source>
        <strain evidence="18 19">DSM 27194</strain>
    </source>
</reference>
<dbReference type="InterPro" id="IPR000504">
    <property type="entry name" value="RRM_dom"/>
</dbReference>
<dbReference type="SUPFAM" id="SSF54928">
    <property type="entry name" value="RNA-binding domain, RBD"/>
    <property type="match status" value="1"/>
</dbReference>
<keyword evidence="6" id="KW-0747">Spliceosome</keyword>
<keyword evidence="7" id="KW-0677">Repeat</keyword>
<sequence length="626" mass="67869">MDSYHGPINADPKIGESSISIYLYQPWMSAAVAGVAAFGLALVLIEVGGYAARMRGNQNMFLVDIFVAQYLMIVIAPIPIAAAIYLVLTYAANRFPCGSRLLLIPPKRLVTFFVLMDITTVLVQVCGAAFIGVVGVQLSRNEPLLMSLEAASGILLAGLGVQTISFLGFLILLVVALWRTSTLDLNARPLRNLRVLLYLNLLSALFISFRTVYRLAVECQGYFGQANSSQVLFTCLEFLPVILAVAVFCAVPIGQLFPFIDDLGAHSNALRKETSYDSSNWDQPDQPRQLLLETSATNDGTVGYTMQSKAEQDRNQEATVYLGNLDERVTDTLMWELMLQAGPVSNVFLPKDRISLAHQGFGFCEFLSEEDADYAVKIMNQIKLFGKPIRVNKASYDKKQLDVGANLFIGNVDSNVDEQALYDTFSVFGAIADQPKIARDPASGDSKGYGFISFHDFESADQAIENMNNQFLGGKQVTVQYAFKKDGKGERHGTQAERLLAAQAKKHSMGGAFGMGAAPAYIPPAVPASAPAPVAATPPALPAGFAPSNVIGAPAAQGGYPQQYPPAPPAGYPQYGQGYEGYDAYAQQGYTNGYAGQQQHQQHQQHQQQYGSAPPPPPPIRMGFNQ</sequence>
<dbReference type="GO" id="GO:0005730">
    <property type="term" value="C:nucleolus"/>
    <property type="evidence" value="ECO:0007669"/>
    <property type="project" value="TreeGrafter"/>
</dbReference>
<dbReference type="Pfam" id="PF04479">
    <property type="entry name" value="RTA1"/>
    <property type="match status" value="1"/>
</dbReference>
<organism evidence="18 19">
    <name type="scientific">Apiotrichum porosum</name>
    <dbReference type="NCBI Taxonomy" id="105984"/>
    <lineage>
        <taxon>Eukaryota</taxon>
        <taxon>Fungi</taxon>
        <taxon>Dikarya</taxon>
        <taxon>Basidiomycota</taxon>
        <taxon>Agaricomycotina</taxon>
        <taxon>Tremellomycetes</taxon>
        <taxon>Trichosporonales</taxon>
        <taxon>Trichosporonaceae</taxon>
        <taxon>Apiotrichum</taxon>
    </lineage>
</organism>
<proteinExistence type="inferred from homology"/>
<evidence type="ECO:0000256" key="8">
    <source>
        <dbReference type="ARBA" id="ARBA00022884"/>
    </source>
</evidence>
<dbReference type="InterPro" id="IPR012677">
    <property type="entry name" value="Nucleotide-bd_a/b_plait_sf"/>
</dbReference>
<feature type="transmembrane region" description="Helical" evidence="16">
    <location>
        <begin position="154"/>
        <end position="175"/>
    </location>
</feature>
<dbReference type="InterPro" id="IPR007568">
    <property type="entry name" value="RTA1"/>
</dbReference>
<feature type="transmembrane region" description="Helical" evidence="16">
    <location>
        <begin position="231"/>
        <end position="253"/>
    </location>
</feature>
<dbReference type="GO" id="GO:0048026">
    <property type="term" value="P:positive regulation of mRNA splicing, via spliceosome"/>
    <property type="evidence" value="ECO:0007669"/>
    <property type="project" value="TreeGrafter"/>
</dbReference>
<evidence type="ECO:0000256" key="1">
    <source>
        <dbReference type="ARBA" id="ARBA00004123"/>
    </source>
</evidence>
<evidence type="ECO:0000256" key="10">
    <source>
        <dbReference type="ARBA" id="ARBA00023136"/>
    </source>
</evidence>
<evidence type="ECO:0000256" key="13">
    <source>
        <dbReference type="ARBA" id="ARBA00070533"/>
    </source>
</evidence>
<dbReference type="InterPro" id="IPR052084">
    <property type="entry name" value="SF3B4_spliceosome_assoc"/>
</dbReference>
<keyword evidence="11" id="KW-0508">mRNA splicing</keyword>
<evidence type="ECO:0000256" key="4">
    <source>
        <dbReference type="ARBA" id="ARBA00022664"/>
    </source>
</evidence>
<dbReference type="GO" id="GO:0071011">
    <property type="term" value="C:precatalytic spliceosome"/>
    <property type="evidence" value="ECO:0007669"/>
    <property type="project" value="TreeGrafter"/>
</dbReference>
<dbReference type="RefSeq" id="XP_028477509.1">
    <property type="nucleotide sequence ID" value="XM_028622617.1"/>
</dbReference>
<feature type="transmembrane region" description="Helical" evidence="16">
    <location>
        <begin position="21"/>
        <end position="45"/>
    </location>
</feature>
<comment type="similarity">
    <text evidence="3">Belongs to the SF3B4 family.</text>
</comment>
<evidence type="ECO:0000256" key="7">
    <source>
        <dbReference type="ARBA" id="ARBA00022737"/>
    </source>
</evidence>
<gene>
    <name evidence="18" type="ORF">EHS24_007245</name>
</gene>
<evidence type="ECO:0000313" key="19">
    <source>
        <dbReference type="Proteomes" id="UP000279236"/>
    </source>
</evidence>
<evidence type="ECO:0000259" key="17">
    <source>
        <dbReference type="PROSITE" id="PS50102"/>
    </source>
</evidence>
<dbReference type="FunFam" id="3.30.70.330:FF:000121">
    <property type="entry name" value="Splicing factor 3b subunit 4"/>
    <property type="match status" value="1"/>
</dbReference>